<dbReference type="EMBL" id="JACIEA010000001">
    <property type="protein sequence ID" value="MBB3943262.1"/>
    <property type="molecule type" value="Genomic_DNA"/>
</dbReference>
<feature type="chain" id="PRO_5032697220" description="Peptidase C39 domain-containing protein" evidence="1">
    <location>
        <begin position="20"/>
        <end position="250"/>
    </location>
</feature>
<evidence type="ECO:0000313" key="3">
    <source>
        <dbReference type="EMBL" id="MBB3943262.1"/>
    </source>
</evidence>
<proteinExistence type="predicted"/>
<accession>A0A840B1W2</accession>
<dbReference type="InterPro" id="IPR005074">
    <property type="entry name" value="Peptidase_C39"/>
</dbReference>
<sequence length="250" mass="27730">MIHSWIRGAALGATALVLAAQSTSTQAEVQLGRESGGDFSVSVMSWWEIPFRTVVRQRYDFSCGSAAVATILTHHYDRPTSEQEPFKAMWAKGDKALIRKVGFSMFDMKDYLTDLGYTTEGFRLKVADLQKIKRPLIVLLDLNGFKHFVVIKGISANRVLTGDSVLGLTQYSTRDFERMWNGIALAIVKTPEPKRPKFNMAGDWGPWSQAPLEEGNDALAVSVGDLTSHLPPEYQLTPTILLDVRVGTIP</sequence>
<dbReference type="Proteomes" id="UP000581447">
    <property type="component" value="Unassembled WGS sequence"/>
</dbReference>
<dbReference type="GO" id="GO:0006508">
    <property type="term" value="P:proteolysis"/>
    <property type="evidence" value="ECO:0007669"/>
    <property type="project" value="InterPro"/>
</dbReference>
<keyword evidence="4" id="KW-1185">Reference proteome</keyword>
<dbReference type="PROSITE" id="PS50990">
    <property type="entry name" value="PEPTIDASE_C39"/>
    <property type="match status" value="1"/>
</dbReference>
<keyword evidence="1" id="KW-0732">Signal</keyword>
<dbReference type="RefSeq" id="WP_183941459.1">
    <property type="nucleotide sequence ID" value="NZ_BAABBG010000002.1"/>
</dbReference>
<dbReference type="Gene3D" id="3.90.70.10">
    <property type="entry name" value="Cysteine proteinases"/>
    <property type="match status" value="1"/>
</dbReference>
<feature type="domain" description="Peptidase C39" evidence="2">
    <location>
        <begin position="57"/>
        <end position="187"/>
    </location>
</feature>
<organism evidence="3 4">
    <name type="scientific">Sphingorhabdus rigui</name>
    <dbReference type="NCBI Taxonomy" id="1282858"/>
    <lineage>
        <taxon>Bacteria</taxon>
        <taxon>Pseudomonadati</taxon>
        <taxon>Pseudomonadota</taxon>
        <taxon>Alphaproteobacteria</taxon>
        <taxon>Sphingomonadales</taxon>
        <taxon>Sphingomonadaceae</taxon>
        <taxon>Sphingorhabdus</taxon>
    </lineage>
</organism>
<reference evidence="3 4" key="1">
    <citation type="submission" date="2020-08" db="EMBL/GenBank/DDBJ databases">
        <title>Genomic Encyclopedia of Type Strains, Phase IV (KMG-IV): sequencing the most valuable type-strain genomes for metagenomic binning, comparative biology and taxonomic classification.</title>
        <authorList>
            <person name="Goeker M."/>
        </authorList>
    </citation>
    <scope>NUCLEOTIDE SEQUENCE [LARGE SCALE GENOMIC DNA]</scope>
    <source>
        <strain evidence="3 4">DSM 29050</strain>
    </source>
</reference>
<dbReference type="AlphaFoldDB" id="A0A840B1W2"/>
<name>A0A840B1W2_9SPHN</name>
<dbReference type="Pfam" id="PF03412">
    <property type="entry name" value="Peptidase_C39"/>
    <property type="match status" value="1"/>
</dbReference>
<dbReference type="GO" id="GO:0008233">
    <property type="term" value="F:peptidase activity"/>
    <property type="evidence" value="ECO:0007669"/>
    <property type="project" value="InterPro"/>
</dbReference>
<dbReference type="GO" id="GO:0016020">
    <property type="term" value="C:membrane"/>
    <property type="evidence" value="ECO:0007669"/>
    <property type="project" value="InterPro"/>
</dbReference>
<feature type="signal peptide" evidence="1">
    <location>
        <begin position="1"/>
        <end position="19"/>
    </location>
</feature>
<protein>
    <recommendedName>
        <fullName evidence="2">Peptidase C39 domain-containing protein</fullName>
    </recommendedName>
</protein>
<comment type="caution">
    <text evidence="3">The sequence shown here is derived from an EMBL/GenBank/DDBJ whole genome shotgun (WGS) entry which is preliminary data.</text>
</comment>
<gene>
    <name evidence="3" type="ORF">GGR91_001484</name>
</gene>
<dbReference type="GO" id="GO:0005524">
    <property type="term" value="F:ATP binding"/>
    <property type="evidence" value="ECO:0007669"/>
    <property type="project" value="InterPro"/>
</dbReference>
<evidence type="ECO:0000313" key="4">
    <source>
        <dbReference type="Proteomes" id="UP000581447"/>
    </source>
</evidence>
<dbReference type="CDD" id="cd02423">
    <property type="entry name" value="Peptidase_C39G"/>
    <property type="match status" value="1"/>
</dbReference>
<evidence type="ECO:0000259" key="2">
    <source>
        <dbReference type="PROSITE" id="PS50990"/>
    </source>
</evidence>
<evidence type="ECO:0000256" key="1">
    <source>
        <dbReference type="SAM" id="SignalP"/>
    </source>
</evidence>